<dbReference type="Proteomes" id="UP000241769">
    <property type="component" value="Unassembled WGS sequence"/>
</dbReference>
<dbReference type="AlphaFoldDB" id="A0A2P6MXG0"/>
<comment type="caution">
    <text evidence="2">The sequence shown here is derived from an EMBL/GenBank/DDBJ whole genome shotgun (WGS) entry which is preliminary data.</text>
</comment>
<keyword evidence="3" id="KW-1185">Reference proteome</keyword>
<proteinExistence type="predicted"/>
<gene>
    <name evidence="2" type="ORF">PROFUN_14459</name>
</gene>
<evidence type="ECO:0000313" key="3">
    <source>
        <dbReference type="Proteomes" id="UP000241769"/>
    </source>
</evidence>
<protein>
    <submittedName>
        <fullName evidence="2">Uncharacterized protein</fullName>
    </submittedName>
</protein>
<dbReference type="EMBL" id="MDYQ01000335">
    <property type="protein sequence ID" value="PRP76336.1"/>
    <property type="molecule type" value="Genomic_DNA"/>
</dbReference>
<reference evidence="2 3" key="1">
    <citation type="journal article" date="2018" name="Genome Biol. Evol.">
        <title>Multiple Roots of Fruiting Body Formation in Amoebozoa.</title>
        <authorList>
            <person name="Hillmann F."/>
            <person name="Forbes G."/>
            <person name="Novohradska S."/>
            <person name="Ferling I."/>
            <person name="Riege K."/>
            <person name="Groth M."/>
            <person name="Westermann M."/>
            <person name="Marz M."/>
            <person name="Spaller T."/>
            <person name="Winckler T."/>
            <person name="Schaap P."/>
            <person name="Glockner G."/>
        </authorList>
    </citation>
    <scope>NUCLEOTIDE SEQUENCE [LARGE SCALE GENOMIC DNA]</scope>
    <source>
        <strain evidence="2 3">Jena</strain>
    </source>
</reference>
<dbReference type="InParanoid" id="A0A2P6MXG0"/>
<feature type="region of interest" description="Disordered" evidence="1">
    <location>
        <begin position="1"/>
        <end position="46"/>
    </location>
</feature>
<sequence length="46" mass="5222">MIADDKTMGCINTPIETAKKDPNELEAQPPRVFRKRSQPRAEPGKR</sequence>
<accession>A0A2P6MXG0</accession>
<name>A0A2P6MXG0_9EUKA</name>
<evidence type="ECO:0000256" key="1">
    <source>
        <dbReference type="SAM" id="MobiDB-lite"/>
    </source>
</evidence>
<evidence type="ECO:0000313" key="2">
    <source>
        <dbReference type="EMBL" id="PRP76336.1"/>
    </source>
</evidence>
<organism evidence="2 3">
    <name type="scientific">Planoprotostelium fungivorum</name>
    <dbReference type="NCBI Taxonomy" id="1890364"/>
    <lineage>
        <taxon>Eukaryota</taxon>
        <taxon>Amoebozoa</taxon>
        <taxon>Evosea</taxon>
        <taxon>Variosea</taxon>
        <taxon>Cavosteliida</taxon>
        <taxon>Cavosteliaceae</taxon>
        <taxon>Planoprotostelium</taxon>
    </lineage>
</organism>